<reference evidence="2" key="1">
    <citation type="submission" date="2020-09" db="EMBL/GenBank/DDBJ databases">
        <title>A novel bacterium of genus Neiella, isolated from South China Sea.</title>
        <authorList>
            <person name="Huang H."/>
            <person name="Mo K."/>
            <person name="Hu Y."/>
        </authorList>
    </citation>
    <scope>NUCLEOTIDE SEQUENCE</scope>
    <source>
        <strain evidence="2">HB171785</strain>
    </source>
</reference>
<name>A0A8J6QW83_9GAMM</name>
<dbReference type="GO" id="GO:0070475">
    <property type="term" value="P:rRNA base methylation"/>
    <property type="evidence" value="ECO:0007669"/>
    <property type="project" value="InterPro"/>
</dbReference>
<proteinExistence type="predicted"/>
<keyword evidence="3" id="KW-1185">Reference proteome</keyword>
<dbReference type="EMBL" id="JACXAF010000033">
    <property type="protein sequence ID" value="MBD1391258.1"/>
    <property type="molecule type" value="Genomic_DNA"/>
</dbReference>
<comment type="caution">
    <text evidence="2">The sequence shown here is derived from an EMBL/GenBank/DDBJ whole genome shotgun (WGS) entry which is preliminary data.</text>
</comment>
<gene>
    <name evidence="2" type="ORF">IC617_17665</name>
</gene>
<dbReference type="Pfam" id="PF10354">
    <property type="entry name" value="BMT5-like"/>
    <property type="match status" value="1"/>
</dbReference>
<dbReference type="Proteomes" id="UP000638014">
    <property type="component" value="Unassembled WGS sequence"/>
</dbReference>
<evidence type="ECO:0000313" key="2">
    <source>
        <dbReference type="EMBL" id="MBD1391258.1"/>
    </source>
</evidence>
<evidence type="ECO:0000313" key="3">
    <source>
        <dbReference type="Proteomes" id="UP000638014"/>
    </source>
</evidence>
<dbReference type="InterPro" id="IPR019446">
    <property type="entry name" value="BMT5-like"/>
</dbReference>
<feature type="domain" description="25S rRNA (uridine-N(3))-methyltransferase BMT5-like" evidence="1">
    <location>
        <begin position="10"/>
        <end position="187"/>
    </location>
</feature>
<dbReference type="GO" id="GO:0070042">
    <property type="term" value="F:rRNA (uridine-N3-)-methyltransferase activity"/>
    <property type="evidence" value="ECO:0007669"/>
    <property type="project" value="InterPro"/>
</dbReference>
<organism evidence="2 3">
    <name type="scientific">Neiella litorisoli</name>
    <dbReference type="NCBI Taxonomy" id="2771431"/>
    <lineage>
        <taxon>Bacteria</taxon>
        <taxon>Pseudomonadati</taxon>
        <taxon>Pseudomonadota</taxon>
        <taxon>Gammaproteobacteria</taxon>
        <taxon>Alteromonadales</taxon>
        <taxon>Echinimonadaceae</taxon>
        <taxon>Neiella</taxon>
    </lineage>
</organism>
<evidence type="ECO:0000259" key="1">
    <source>
        <dbReference type="Pfam" id="PF10354"/>
    </source>
</evidence>
<sequence length="269" mass="31096">MIIQPDWRILTIGDGDLSFSRSLWLNHQPQALCATTYDSVAAIEDKYGLEHWRALDQLQQQGLPCQVINQVDVTEPKSWAGITLHHFDLVVFQFPLVPAIGSAENYQQLQQHLSINTLNRRLLHLYLKHSFESFLDPAGQQLACITSKDVKPYRDWGLEYAVGRHLPAEFIGVCDFQAADFPGYQMRNVDRSGQVKETAARTFYWSTRTQPKLRQALTMPAYLQANYCQMCRSGPFATEQDWQAHRASKRHQQLQAFDQQWDYYLSNRS</sequence>
<accession>A0A8J6QW83</accession>
<protein>
    <submittedName>
        <fullName evidence="2">DUF2431 domain-containing protein</fullName>
    </submittedName>
</protein>
<dbReference type="AlphaFoldDB" id="A0A8J6QW83"/>
<dbReference type="RefSeq" id="WP_191146315.1">
    <property type="nucleotide sequence ID" value="NZ_JACXAF010000033.1"/>
</dbReference>